<evidence type="ECO:0000256" key="2">
    <source>
        <dbReference type="ARBA" id="ARBA00022801"/>
    </source>
</evidence>
<organism evidence="4 5">
    <name type="scientific">Streptococcus oricebi</name>
    <dbReference type="NCBI Taxonomy" id="1547447"/>
    <lineage>
        <taxon>Bacteria</taxon>
        <taxon>Bacillati</taxon>
        <taxon>Bacillota</taxon>
        <taxon>Bacilli</taxon>
        <taxon>Lactobacillales</taxon>
        <taxon>Streptococcaceae</taxon>
        <taxon>Streptococcus</taxon>
    </lineage>
</organism>
<protein>
    <submittedName>
        <fullName evidence="4">NUDIX hydrolase</fullName>
    </submittedName>
</protein>
<dbReference type="RefSeq" id="WP_209628851.1">
    <property type="nucleotide sequence ID" value="NZ_PRDG01000006.1"/>
</dbReference>
<dbReference type="SUPFAM" id="SSF55811">
    <property type="entry name" value="Nudix"/>
    <property type="match status" value="1"/>
</dbReference>
<proteinExistence type="predicted"/>
<dbReference type="CDD" id="cd04688">
    <property type="entry name" value="NUDIX_Hydrolase"/>
    <property type="match status" value="1"/>
</dbReference>
<dbReference type="PANTHER" id="PTHR43046:SF14">
    <property type="entry name" value="MUTT_NUDIX FAMILY PROTEIN"/>
    <property type="match status" value="1"/>
</dbReference>
<evidence type="ECO:0000313" key="5">
    <source>
        <dbReference type="Proteomes" id="UP001519296"/>
    </source>
</evidence>
<dbReference type="Gene3D" id="3.90.79.10">
    <property type="entry name" value="Nucleoside Triphosphate Pyrophosphohydrolase"/>
    <property type="match status" value="1"/>
</dbReference>
<evidence type="ECO:0000256" key="1">
    <source>
        <dbReference type="ARBA" id="ARBA00001946"/>
    </source>
</evidence>
<dbReference type="InterPro" id="IPR015797">
    <property type="entry name" value="NUDIX_hydrolase-like_dom_sf"/>
</dbReference>
<keyword evidence="5" id="KW-1185">Reference proteome</keyword>
<dbReference type="GO" id="GO:0016787">
    <property type="term" value="F:hydrolase activity"/>
    <property type="evidence" value="ECO:0007669"/>
    <property type="project" value="UniProtKB-KW"/>
</dbReference>
<accession>A0ABS5B5M2</accession>
<dbReference type="EMBL" id="PRDG01000006">
    <property type="protein sequence ID" value="MBP2624136.1"/>
    <property type="molecule type" value="Genomic_DNA"/>
</dbReference>
<evidence type="ECO:0000313" key="4">
    <source>
        <dbReference type="EMBL" id="MBP2624136.1"/>
    </source>
</evidence>
<feature type="domain" description="Nudix hydrolase" evidence="3">
    <location>
        <begin position="17"/>
        <end position="123"/>
    </location>
</feature>
<sequence>MVQDFRTKLTNQVFGVRATALIVRNNQILLTKNHQNNYLTIGGAIQVDEGTDQAVKREVREDLGIEIEIKQLAFIVENSFCQAGVNFHNIEFHYLVSPLAEPPLLMNEAGKEQICEWLDLDKLTEYSIVPAFLKEELPRYSGELLHISCR</sequence>
<dbReference type="InterPro" id="IPR000086">
    <property type="entry name" value="NUDIX_hydrolase_dom"/>
</dbReference>
<dbReference type="Pfam" id="PF00293">
    <property type="entry name" value="NUDIX"/>
    <property type="match status" value="1"/>
</dbReference>
<keyword evidence="2 4" id="KW-0378">Hydrolase</keyword>
<name>A0ABS5B5M2_9STRE</name>
<gene>
    <name evidence="4" type="ORF">C4K46_09335</name>
</gene>
<comment type="caution">
    <text evidence="4">The sequence shown here is derived from an EMBL/GenBank/DDBJ whole genome shotgun (WGS) entry which is preliminary data.</text>
</comment>
<dbReference type="PANTHER" id="PTHR43046">
    <property type="entry name" value="GDP-MANNOSE MANNOSYL HYDROLASE"/>
    <property type="match status" value="1"/>
</dbReference>
<evidence type="ECO:0000259" key="3">
    <source>
        <dbReference type="Pfam" id="PF00293"/>
    </source>
</evidence>
<reference evidence="4 5" key="1">
    <citation type="submission" date="2018-02" db="EMBL/GenBank/DDBJ databases">
        <title>Draft genome sequence of Streptococcus oricebi CCUG 70868T type strain.</title>
        <authorList>
            <person name="Mendez V."/>
            <person name="Salva-Serra F."/>
            <person name="Jaen-Luchoro D."/>
            <person name="Gonzales-Siles L."/>
            <person name="Karlsson R."/>
            <person name="Engstrom-Jakobsson H."/>
            <person name="Busquets A."/>
            <person name="Gomila M."/>
            <person name="Pineiro-Iglesias B."/>
            <person name="Bennasar-Figueras A."/>
            <person name="Seeger M."/>
            <person name="Moore E."/>
        </authorList>
    </citation>
    <scope>NUCLEOTIDE SEQUENCE [LARGE SCALE GENOMIC DNA]</scope>
    <source>
        <strain evidence="4 5">CCUG 70868</strain>
    </source>
</reference>
<comment type="cofactor">
    <cofactor evidence="1">
        <name>Mg(2+)</name>
        <dbReference type="ChEBI" id="CHEBI:18420"/>
    </cofactor>
</comment>
<dbReference type="Proteomes" id="UP001519296">
    <property type="component" value="Unassembled WGS sequence"/>
</dbReference>